<dbReference type="InterPro" id="IPR046348">
    <property type="entry name" value="SIS_dom_sf"/>
</dbReference>
<dbReference type="SUPFAM" id="SSF53697">
    <property type="entry name" value="SIS domain"/>
    <property type="match status" value="1"/>
</dbReference>
<dbReference type="GO" id="GO:0003700">
    <property type="term" value="F:DNA-binding transcription factor activity"/>
    <property type="evidence" value="ECO:0007669"/>
    <property type="project" value="InterPro"/>
</dbReference>
<dbReference type="PROSITE" id="PS51071">
    <property type="entry name" value="HTH_RPIR"/>
    <property type="match status" value="1"/>
</dbReference>
<protein>
    <submittedName>
        <fullName evidence="2">MurR/RpiR family transcriptional regulator</fullName>
    </submittedName>
</protein>
<dbReference type="Proteomes" id="UP000886724">
    <property type="component" value="Unassembled WGS sequence"/>
</dbReference>
<evidence type="ECO:0000313" key="2">
    <source>
        <dbReference type="EMBL" id="HIX82229.1"/>
    </source>
</evidence>
<gene>
    <name evidence="2" type="ORF">H9980_09715</name>
</gene>
<name>A0A9D2BNZ1_9FIRM</name>
<dbReference type="SUPFAM" id="SSF46689">
    <property type="entry name" value="Homeodomain-like"/>
    <property type="match status" value="1"/>
</dbReference>
<evidence type="ECO:0000259" key="1">
    <source>
        <dbReference type="PROSITE" id="PS51071"/>
    </source>
</evidence>
<dbReference type="PANTHER" id="PTHR30514:SF1">
    <property type="entry name" value="HTH-TYPE TRANSCRIPTIONAL REGULATOR HEXR-RELATED"/>
    <property type="match status" value="1"/>
</dbReference>
<dbReference type="Gene3D" id="1.10.10.10">
    <property type="entry name" value="Winged helix-like DNA-binding domain superfamily/Winged helix DNA-binding domain"/>
    <property type="match status" value="1"/>
</dbReference>
<dbReference type="InterPro" id="IPR009057">
    <property type="entry name" value="Homeodomain-like_sf"/>
</dbReference>
<comment type="caution">
    <text evidence="2">The sequence shown here is derived from an EMBL/GenBank/DDBJ whole genome shotgun (WGS) entry which is preliminary data.</text>
</comment>
<dbReference type="InterPro" id="IPR047640">
    <property type="entry name" value="RpiR-like"/>
</dbReference>
<dbReference type="GO" id="GO:1901135">
    <property type="term" value="P:carbohydrate derivative metabolic process"/>
    <property type="evidence" value="ECO:0007669"/>
    <property type="project" value="InterPro"/>
</dbReference>
<reference evidence="2" key="2">
    <citation type="submission" date="2021-04" db="EMBL/GenBank/DDBJ databases">
        <authorList>
            <person name="Gilroy R."/>
        </authorList>
    </citation>
    <scope>NUCLEOTIDE SEQUENCE</scope>
    <source>
        <strain evidence="2">ChiGjej1B1-14440</strain>
    </source>
</reference>
<evidence type="ECO:0000313" key="3">
    <source>
        <dbReference type="Proteomes" id="UP000886724"/>
    </source>
</evidence>
<dbReference type="Gene3D" id="3.40.50.10490">
    <property type="entry name" value="Glucose-6-phosphate isomerase like protein, domain 1"/>
    <property type="match status" value="1"/>
</dbReference>
<reference evidence="2" key="1">
    <citation type="journal article" date="2021" name="PeerJ">
        <title>Extensive microbial diversity within the chicken gut microbiome revealed by metagenomics and culture.</title>
        <authorList>
            <person name="Gilroy R."/>
            <person name="Ravi A."/>
            <person name="Getino M."/>
            <person name="Pursley I."/>
            <person name="Horton D.L."/>
            <person name="Alikhan N.F."/>
            <person name="Baker D."/>
            <person name="Gharbi K."/>
            <person name="Hall N."/>
            <person name="Watson M."/>
            <person name="Adriaenssens E.M."/>
            <person name="Foster-Nyarko E."/>
            <person name="Jarju S."/>
            <person name="Secka A."/>
            <person name="Antonio M."/>
            <person name="Oren A."/>
            <person name="Chaudhuri R.R."/>
            <person name="La Ragione R."/>
            <person name="Hildebrand F."/>
            <person name="Pallen M.J."/>
        </authorList>
    </citation>
    <scope>NUCLEOTIDE SEQUENCE</scope>
    <source>
        <strain evidence="2">ChiGjej1B1-14440</strain>
    </source>
</reference>
<dbReference type="GO" id="GO:0097367">
    <property type="term" value="F:carbohydrate derivative binding"/>
    <property type="evidence" value="ECO:0007669"/>
    <property type="project" value="InterPro"/>
</dbReference>
<dbReference type="AlphaFoldDB" id="A0A9D2BNZ1"/>
<dbReference type="EMBL" id="DXET01000220">
    <property type="protein sequence ID" value="HIX82229.1"/>
    <property type="molecule type" value="Genomic_DNA"/>
</dbReference>
<proteinExistence type="predicted"/>
<dbReference type="Pfam" id="PF01418">
    <property type="entry name" value="HTH_6"/>
    <property type="match status" value="1"/>
</dbReference>
<sequence length="273" mass="31350">MRGAFYNLINFINTTNVNDVYANAARKILQNIYLIPECTITDVADLCFVSTATISRLCRKLNYESFADFKMDVTMNLNYFNRDTLRLQFDHQLPKREYLHKGKEVFKAHFDNILDNLKKTYDSVSYDDLDFIVDKIHEANNVCFAGNFFTQSVSMQLQIELSYLGKECSGMYPLEQQVVIIESLDENDVIIVSSIAGGFMIDHPDVMRVISKSPAYKIVISQLDDFVYSDKVDMILKVGTDHHSLIGKFSITYIFEVLEALYHLKYGTEAKGK</sequence>
<dbReference type="InterPro" id="IPR036388">
    <property type="entry name" value="WH-like_DNA-bd_sf"/>
</dbReference>
<organism evidence="2 3">
    <name type="scientific">Candidatus Erysipelatoclostridium merdavium</name>
    <dbReference type="NCBI Taxonomy" id="2838566"/>
    <lineage>
        <taxon>Bacteria</taxon>
        <taxon>Bacillati</taxon>
        <taxon>Bacillota</taxon>
        <taxon>Erysipelotrichia</taxon>
        <taxon>Erysipelotrichales</taxon>
        <taxon>Erysipelotrichales incertae sedis</taxon>
    </lineage>
</organism>
<feature type="domain" description="HTH rpiR-type" evidence="1">
    <location>
        <begin position="4"/>
        <end position="80"/>
    </location>
</feature>
<dbReference type="GO" id="GO:0003677">
    <property type="term" value="F:DNA binding"/>
    <property type="evidence" value="ECO:0007669"/>
    <property type="project" value="InterPro"/>
</dbReference>
<dbReference type="InterPro" id="IPR000281">
    <property type="entry name" value="HTH_RpiR"/>
</dbReference>
<dbReference type="PANTHER" id="PTHR30514">
    <property type="entry name" value="GLUCOKINASE"/>
    <property type="match status" value="1"/>
</dbReference>
<accession>A0A9D2BNZ1</accession>